<organism evidence="1 2">
    <name type="scientific">Aspergillus oryzae var. brunneus</name>
    <dbReference type="NCBI Taxonomy" id="332754"/>
    <lineage>
        <taxon>Eukaryota</taxon>
        <taxon>Fungi</taxon>
        <taxon>Dikarya</taxon>
        <taxon>Ascomycota</taxon>
        <taxon>Pezizomycotina</taxon>
        <taxon>Eurotiomycetes</taxon>
        <taxon>Eurotiomycetidae</taxon>
        <taxon>Eurotiales</taxon>
        <taxon>Aspergillaceae</taxon>
        <taxon>Aspergillus</taxon>
        <taxon>Aspergillus subgen. Circumdati</taxon>
    </lineage>
</organism>
<evidence type="ECO:0000313" key="1">
    <source>
        <dbReference type="EMBL" id="GMG43624.1"/>
    </source>
</evidence>
<dbReference type="EMBL" id="BSYB01000008">
    <property type="protein sequence ID" value="GMG43624.1"/>
    <property type="molecule type" value="Genomic_DNA"/>
</dbReference>
<dbReference type="Proteomes" id="UP001165189">
    <property type="component" value="Unassembled WGS sequence"/>
</dbReference>
<keyword evidence="2" id="KW-1185">Reference proteome</keyword>
<accession>A0ABQ6KGQ8</accession>
<gene>
    <name evidence="1" type="ORF">Aory05_000265300</name>
</gene>
<protein>
    <submittedName>
        <fullName evidence="1">Unnamed protein product</fullName>
    </submittedName>
</protein>
<proteinExistence type="predicted"/>
<reference evidence="1" key="1">
    <citation type="submission" date="2023-04" db="EMBL/GenBank/DDBJ databases">
        <title>Aspergillus oryzae var. brunneus NBRC 4377.</title>
        <authorList>
            <person name="Ichikawa N."/>
            <person name="Sato H."/>
            <person name="Tonouchi N."/>
        </authorList>
    </citation>
    <scope>NUCLEOTIDE SEQUENCE</scope>
    <source>
        <strain evidence="1">NBRC 4377</strain>
    </source>
</reference>
<name>A0ABQ6KGQ8_ASPOZ</name>
<comment type="caution">
    <text evidence="1">The sequence shown here is derived from an EMBL/GenBank/DDBJ whole genome shotgun (WGS) entry which is preliminary data.</text>
</comment>
<sequence length="73" mass="8118">MWKVVGEAGPSTYMNEEVLSHNGPQLPNGPFTVGKGPWGDDMELFPFSVLRETLGSIIMEQWFGGDSESEMRL</sequence>
<evidence type="ECO:0000313" key="2">
    <source>
        <dbReference type="Proteomes" id="UP001165189"/>
    </source>
</evidence>